<accession>A0A9D5H806</accession>
<dbReference type="GO" id="GO:0106290">
    <property type="term" value="F:trans-cinnamate-CoA ligase activity"/>
    <property type="evidence" value="ECO:0007669"/>
    <property type="project" value="UniProtKB-ARBA"/>
</dbReference>
<dbReference type="AlphaFoldDB" id="A0A9D5H806"/>
<sequence length="553" mass="59308">MATIEAFVDDHDKRSGFCRSTGTYHSLHRLPHYGITDAPNVADYVLSHILAVADEKHALIDAATGHVLTYYQFRRSVLSLATGLRALGLRPGNTVLLLAPNSILYPIMALAVLATGAVVSPANPINTPDEIEKQALDSGAILAISAPELAPKLASLSISVLLTTRSPSGESALSAEELIERAIPEEVPSPSTASDVAALLYSSGTTGASKGVKLTHANLIGMIRTLRWTVDVSSAKDDIYLAFLPMFHVYGLAFFALGLPCAGATTVVMSRFELRAALEAVERFKISNIPAVPPVLVAMLKIGAEFKHDLSSLRRMITGAAALAPATGREFRRRFPWVEVRQGYGLTESTGAATYFVAAEEARRRETAVGQLLPGFEGRVVDVASGKPVGPGEEGELWLKSPTVMQGYLGNDVATSESLDGDGWLKTGDLVFFDEDGFVHVVDRIKELIKHNGYQVAPVELEAVLVRHPDIVDAAVIPMEDEEAGQIPVAFVVKSAGSGLTSEDVIQFVTHQVAPYKKIRKVGFISAIPRSLAGKILRKQLVALIQQAPHSKL</sequence>
<dbReference type="InterPro" id="IPR025110">
    <property type="entry name" value="AMP-bd_C"/>
</dbReference>
<comment type="catalytic activity">
    <reaction evidence="5">
        <text>(E)-4-coumarate + ATP + CoA = (E)-4-coumaroyl-CoA + AMP + diphosphate</text>
        <dbReference type="Rhea" id="RHEA:19641"/>
        <dbReference type="ChEBI" id="CHEBI:12876"/>
        <dbReference type="ChEBI" id="CHEBI:30616"/>
        <dbReference type="ChEBI" id="CHEBI:33019"/>
        <dbReference type="ChEBI" id="CHEBI:57287"/>
        <dbReference type="ChEBI" id="CHEBI:85008"/>
        <dbReference type="ChEBI" id="CHEBI:456215"/>
        <dbReference type="EC" id="6.2.1.12"/>
    </reaction>
    <physiologicalReaction direction="left-to-right" evidence="5">
        <dbReference type="Rhea" id="RHEA:19642"/>
    </physiologicalReaction>
</comment>
<evidence type="ECO:0000259" key="6">
    <source>
        <dbReference type="Pfam" id="PF00501"/>
    </source>
</evidence>
<evidence type="ECO:0000256" key="5">
    <source>
        <dbReference type="ARBA" id="ARBA00034252"/>
    </source>
</evidence>
<evidence type="ECO:0000313" key="8">
    <source>
        <dbReference type="EMBL" id="KAJ0966648.1"/>
    </source>
</evidence>
<dbReference type="PANTHER" id="PTHR24096">
    <property type="entry name" value="LONG-CHAIN-FATTY-ACID--COA LIGASE"/>
    <property type="match status" value="1"/>
</dbReference>
<keyword evidence="4" id="KW-0067">ATP-binding</keyword>
<dbReference type="EC" id="6.2.1.12" evidence="2"/>
<feature type="domain" description="AMP-binding enzyme C-terminal" evidence="7">
    <location>
        <begin position="460"/>
        <end position="535"/>
    </location>
</feature>
<dbReference type="Pfam" id="PF13193">
    <property type="entry name" value="AMP-binding_C"/>
    <property type="match status" value="1"/>
</dbReference>
<dbReference type="FunFam" id="3.30.300.30:FF:000007">
    <property type="entry name" value="4-coumarate--CoA ligase 2"/>
    <property type="match status" value="1"/>
</dbReference>
<keyword evidence="3" id="KW-0436">Ligase</keyword>
<dbReference type="Pfam" id="PF00501">
    <property type="entry name" value="AMP-binding"/>
    <property type="match status" value="1"/>
</dbReference>
<dbReference type="OrthoDB" id="10253869at2759"/>
<dbReference type="GO" id="GO:0005524">
    <property type="term" value="F:ATP binding"/>
    <property type="evidence" value="ECO:0007669"/>
    <property type="project" value="UniProtKB-KW"/>
</dbReference>
<dbReference type="InterPro" id="IPR000873">
    <property type="entry name" value="AMP-dep_synth/lig_dom"/>
</dbReference>
<dbReference type="InterPro" id="IPR020845">
    <property type="entry name" value="AMP-binding_CS"/>
</dbReference>
<keyword evidence="4" id="KW-0547">Nucleotide-binding</keyword>
<dbReference type="PANTHER" id="PTHR24096:SF337">
    <property type="entry name" value="4-COUMARATE--COA LIGASE"/>
    <property type="match status" value="1"/>
</dbReference>
<name>A0A9D5H806_9LILI</name>
<dbReference type="InterPro" id="IPR045851">
    <property type="entry name" value="AMP-bd_C_sf"/>
</dbReference>
<reference evidence="8" key="1">
    <citation type="submission" date="2021-03" db="EMBL/GenBank/DDBJ databases">
        <authorList>
            <person name="Li Z."/>
            <person name="Yang C."/>
        </authorList>
    </citation>
    <scope>NUCLEOTIDE SEQUENCE</scope>
    <source>
        <strain evidence="8">Dzin_1.0</strain>
        <tissue evidence="8">Leaf</tissue>
    </source>
</reference>
<evidence type="ECO:0000256" key="2">
    <source>
        <dbReference type="ARBA" id="ARBA00012959"/>
    </source>
</evidence>
<dbReference type="Gene3D" id="3.30.300.30">
    <property type="match status" value="1"/>
</dbReference>
<protein>
    <recommendedName>
        <fullName evidence="2">4-coumarate--CoA ligase</fullName>
        <ecNumber evidence="2">6.2.1.12</ecNumber>
    </recommendedName>
</protein>
<organism evidence="8 9">
    <name type="scientific">Dioscorea zingiberensis</name>
    <dbReference type="NCBI Taxonomy" id="325984"/>
    <lineage>
        <taxon>Eukaryota</taxon>
        <taxon>Viridiplantae</taxon>
        <taxon>Streptophyta</taxon>
        <taxon>Embryophyta</taxon>
        <taxon>Tracheophyta</taxon>
        <taxon>Spermatophyta</taxon>
        <taxon>Magnoliopsida</taxon>
        <taxon>Liliopsida</taxon>
        <taxon>Dioscoreales</taxon>
        <taxon>Dioscoreaceae</taxon>
        <taxon>Dioscorea</taxon>
    </lineage>
</organism>
<evidence type="ECO:0000256" key="1">
    <source>
        <dbReference type="ARBA" id="ARBA00006432"/>
    </source>
</evidence>
<evidence type="ECO:0000256" key="3">
    <source>
        <dbReference type="ARBA" id="ARBA00022598"/>
    </source>
</evidence>
<dbReference type="PROSITE" id="PS00455">
    <property type="entry name" value="AMP_BINDING"/>
    <property type="match status" value="1"/>
</dbReference>
<dbReference type="Proteomes" id="UP001085076">
    <property type="component" value="Miscellaneous, Linkage group lg07"/>
</dbReference>
<dbReference type="EMBL" id="JAGGNH010000007">
    <property type="protein sequence ID" value="KAJ0966648.1"/>
    <property type="molecule type" value="Genomic_DNA"/>
</dbReference>
<dbReference type="CDD" id="cd05904">
    <property type="entry name" value="4CL"/>
    <property type="match status" value="1"/>
</dbReference>
<dbReference type="GO" id="GO:0009698">
    <property type="term" value="P:phenylpropanoid metabolic process"/>
    <property type="evidence" value="ECO:0007669"/>
    <property type="project" value="UniProtKB-ARBA"/>
</dbReference>
<proteinExistence type="inferred from homology"/>
<keyword evidence="9" id="KW-1185">Reference proteome</keyword>
<dbReference type="SUPFAM" id="SSF56801">
    <property type="entry name" value="Acetyl-CoA synthetase-like"/>
    <property type="match status" value="1"/>
</dbReference>
<reference evidence="8" key="2">
    <citation type="journal article" date="2022" name="Hortic Res">
        <title>The genome of Dioscorea zingiberensis sheds light on the biosynthesis, origin and evolution of the medicinally important diosgenin saponins.</title>
        <authorList>
            <person name="Li Y."/>
            <person name="Tan C."/>
            <person name="Li Z."/>
            <person name="Guo J."/>
            <person name="Li S."/>
            <person name="Chen X."/>
            <person name="Wang C."/>
            <person name="Dai X."/>
            <person name="Yang H."/>
            <person name="Song W."/>
            <person name="Hou L."/>
            <person name="Xu J."/>
            <person name="Tong Z."/>
            <person name="Xu A."/>
            <person name="Yuan X."/>
            <person name="Wang W."/>
            <person name="Yang Q."/>
            <person name="Chen L."/>
            <person name="Sun Z."/>
            <person name="Wang K."/>
            <person name="Pan B."/>
            <person name="Chen J."/>
            <person name="Bao Y."/>
            <person name="Liu F."/>
            <person name="Qi X."/>
            <person name="Gang D.R."/>
            <person name="Wen J."/>
            <person name="Li J."/>
        </authorList>
    </citation>
    <scope>NUCLEOTIDE SEQUENCE</scope>
    <source>
        <strain evidence="8">Dzin_1.0</strain>
    </source>
</reference>
<evidence type="ECO:0000259" key="7">
    <source>
        <dbReference type="Pfam" id="PF13193"/>
    </source>
</evidence>
<evidence type="ECO:0000313" key="9">
    <source>
        <dbReference type="Proteomes" id="UP001085076"/>
    </source>
</evidence>
<feature type="domain" description="AMP-dependent synthetase/ligase" evidence="6">
    <location>
        <begin position="55"/>
        <end position="409"/>
    </location>
</feature>
<evidence type="ECO:0000256" key="4">
    <source>
        <dbReference type="ARBA" id="ARBA00022840"/>
    </source>
</evidence>
<dbReference type="Gene3D" id="3.40.50.12780">
    <property type="entry name" value="N-terminal domain of ligase-like"/>
    <property type="match status" value="1"/>
</dbReference>
<dbReference type="GO" id="GO:0016207">
    <property type="term" value="F:4-coumarate-CoA ligase activity"/>
    <property type="evidence" value="ECO:0007669"/>
    <property type="project" value="UniProtKB-EC"/>
</dbReference>
<comment type="caution">
    <text evidence="8">The sequence shown here is derived from an EMBL/GenBank/DDBJ whole genome shotgun (WGS) entry which is preliminary data.</text>
</comment>
<dbReference type="InterPro" id="IPR042099">
    <property type="entry name" value="ANL_N_sf"/>
</dbReference>
<gene>
    <name evidence="8" type="ORF">J5N97_023565</name>
</gene>
<comment type="similarity">
    <text evidence="1">Belongs to the ATP-dependent AMP-binding enzyme family.</text>
</comment>